<dbReference type="RefSeq" id="WP_193180806.1">
    <property type="nucleotide sequence ID" value="NZ_JACVXA010000012.1"/>
</dbReference>
<sequence>MFKTFRPSPPPPHMCVPRPLVIDADHGLIRGGQGRLRHPDPQRLELNRSALELLRLWLRFRGRVLLLSSLPQDWALWLSETLGIPGAVQAVGRRAGDRAEDAVRRFGMRGFEFLGGPETIAVLGAGAARLWLLGDPGTLQAQMRTLGVPLIVLDTGDAVALRDLAGRGAGGWPLDRPRSDGAREQRGLGP</sequence>
<organism evidence="1 2">
    <name type="scientific">Mangrovicoccus algicola</name>
    <dbReference type="NCBI Taxonomy" id="2771008"/>
    <lineage>
        <taxon>Bacteria</taxon>
        <taxon>Pseudomonadati</taxon>
        <taxon>Pseudomonadota</taxon>
        <taxon>Alphaproteobacteria</taxon>
        <taxon>Rhodobacterales</taxon>
        <taxon>Paracoccaceae</taxon>
        <taxon>Mangrovicoccus</taxon>
    </lineage>
</organism>
<gene>
    <name evidence="1" type="ORF">ICN82_06195</name>
</gene>
<proteinExistence type="predicted"/>
<name>A0A8J6YU75_9RHOB</name>
<accession>A0A8J6YU75</accession>
<dbReference type="Proteomes" id="UP000609121">
    <property type="component" value="Unassembled WGS sequence"/>
</dbReference>
<protein>
    <submittedName>
        <fullName evidence="1">Uncharacterized protein</fullName>
    </submittedName>
</protein>
<keyword evidence="2" id="KW-1185">Reference proteome</keyword>
<dbReference type="EMBL" id="JACVXA010000012">
    <property type="protein sequence ID" value="MBE3637795.1"/>
    <property type="molecule type" value="Genomic_DNA"/>
</dbReference>
<reference evidence="1" key="1">
    <citation type="submission" date="2020-09" db="EMBL/GenBank/DDBJ databases">
        <title>A novel bacterium of genus Mangrovicoccus, isolated from South China Sea.</title>
        <authorList>
            <person name="Huang H."/>
            <person name="Mo K."/>
            <person name="Hu Y."/>
        </authorList>
    </citation>
    <scope>NUCLEOTIDE SEQUENCE</scope>
    <source>
        <strain evidence="1">HB182678</strain>
    </source>
</reference>
<evidence type="ECO:0000313" key="2">
    <source>
        <dbReference type="Proteomes" id="UP000609121"/>
    </source>
</evidence>
<comment type="caution">
    <text evidence="1">The sequence shown here is derived from an EMBL/GenBank/DDBJ whole genome shotgun (WGS) entry which is preliminary data.</text>
</comment>
<dbReference type="AlphaFoldDB" id="A0A8J6YU75"/>
<evidence type="ECO:0000313" key="1">
    <source>
        <dbReference type="EMBL" id="MBE3637795.1"/>
    </source>
</evidence>